<dbReference type="AlphaFoldDB" id="A0A821VUI9"/>
<dbReference type="EMBL" id="CAJOBS010006577">
    <property type="protein sequence ID" value="CAF4914305.1"/>
    <property type="molecule type" value="Genomic_DNA"/>
</dbReference>
<organism evidence="2 3">
    <name type="scientific">Rotaria socialis</name>
    <dbReference type="NCBI Taxonomy" id="392032"/>
    <lineage>
        <taxon>Eukaryota</taxon>
        <taxon>Metazoa</taxon>
        <taxon>Spiralia</taxon>
        <taxon>Gnathifera</taxon>
        <taxon>Rotifera</taxon>
        <taxon>Eurotatoria</taxon>
        <taxon>Bdelloidea</taxon>
        <taxon>Philodinida</taxon>
        <taxon>Philodinidae</taxon>
        <taxon>Rotaria</taxon>
    </lineage>
</organism>
<comment type="caution">
    <text evidence="2">The sequence shown here is derived from an EMBL/GenBank/DDBJ whole genome shotgun (WGS) entry which is preliminary data.</text>
</comment>
<accession>A0A821VUI9</accession>
<protein>
    <submittedName>
        <fullName evidence="2">Uncharacterized protein</fullName>
    </submittedName>
</protein>
<feature type="region of interest" description="Disordered" evidence="1">
    <location>
        <begin position="1"/>
        <end position="37"/>
    </location>
</feature>
<evidence type="ECO:0000256" key="1">
    <source>
        <dbReference type="SAM" id="MobiDB-lite"/>
    </source>
</evidence>
<feature type="compositionally biased region" description="Basic residues" evidence="1">
    <location>
        <begin position="11"/>
        <end position="35"/>
    </location>
</feature>
<reference evidence="2" key="1">
    <citation type="submission" date="2021-02" db="EMBL/GenBank/DDBJ databases">
        <authorList>
            <person name="Nowell W R."/>
        </authorList>
    </citation>
    <scope>NUCLEOTIDE SEQUENCE</scope>
</reference>
<evidence type="ECO:0000313" key="2">
    <source>
        <dbReference type="EMBL" id="CAF4914305.1"/>
    </source>
</evidence>
<dbReference type="Proteomes" id="UP000663838">
    <property type="component" value="Unassembled WGS sequence"/>
</dbReference>
<evidence type="ECO:0000313" key="3">
    <source>
        <dbReference type="Proteomes" id="UP000663838"/>
    </source>
</evidence>
<proteinExistence type="predicted"/>
<gene>
    <name evidence="2" type="ORF">TOA249_LOCUS31622</name>
</gene>
<sequence length="115" mass="13684">MARKRADNKKWKSRPSRKKSKNRNSKPSKKRKTLKHTTDTCRILTTLETNINEELFDATIIHTFLTERYLSEIRESWCFCKCCTCEHPYSNMHTAKEENEKYHDCVVDDLTCSFC</sequence>
<name>A0A821VUI9_9BILA</name>
<feature type="compositionally biased region" description="Basic and acidic residues" evidence="1">
    <location>
        <begin position="1"/>
        <end position="10"/>
    </location>
</feature>